<dbReference type="GO" id="GO:0044289">
    <property type="term" value="C:mitochondrial inner-outer membrane contact site"/>
    <property type="evidence" value="ECO:0007669"/>
    <property type="project" value="EnsemblFungi"/>
</dbReference>
<dbReference type="SUPFAM" id="SSF56112">
    <property type="entry name" value="Protein kinase-like (PK-like)"/>
    <property type="match status" value="1"/>
</dbReference>
<sequence length="646" mass="75567">MSPFSRYFFNRRWTLFTGHRFHSYRPLRNRLLLTVPSSSLLLYSKRIILNETLTPDDKGDTYEMGLYFASQQDLARRALQERERQLEGASPLKTILLKIISHLNDNLLEPIRTVLRFVQISLLFIPIILSFPVTLLPVRQSYQIWFKFIRVVLELCGPSFIKLGQWTASRTDIFPVDLCIELSKLHSNVRPHSFTYTESIIKEMFPGELELHDIFEEFNTKSIGCGAIAQVYVAKFNEDFVVQHNLNLQNKWYAIKVIHPHVRNQIKRDLKIMSFFANFIDKIPTMEWLSLPVEVENFEILMNLQLDLRIESSNLKRFNENFKHSNQIKFPEPLLDLCNKDILCEEYLNGIPMGKLLQIKDTLNEMNKAQSNYDDRLLSQRISRPFIDAFLKMLILDDFIHADLHPGNVMVRFIRTNKYGTEITSNEEEIFAIVQSLKDIRDDSTEFNERIVKMMEEYKPQICFIDTGLVTELNFQNRLNFIDLFNSLAMFDGYRAGELMIERSRTPESAINKELFSRKVERLVNRVKEKTFTLGSVSIGDLLNQMLSMVRSHHVRMEGDFVSVVIAILLLEGIGRQLDPDLDLFESSLPLLREFAIKRENAGLLQNANILSMLKLWFTFEIRKLMNLSIRQTYALVKMDQLCPNY</sequence>
<dbReference type="KEGG" id="kaf:KAFR_0E00650"/>
<dbReference type="HOGENOM" id="CLU_006533_6_0_1"/>
<reference evidence="3 4" key="1">
    <citation type="journal article" date="2011" name="Proc. Natl. Acad. Sci. U.S.A.">
        <title>Evolutionary erosion of yeast sex chromosomes by mating-type switching accidents.</title>
        <authorList>
            <person name="Gordon J.L."/>
            <person name="Armisen D."/>
            <person name="Proux-Wera E."/>
            <person name="Oheigeartaigh S.S."/>
            <person name="Byrne K.P."/>
            <person name="Wolfe K.H."/>
        </authorList>
    </citation>
    <scope>NUCLEOTIDE SEQUENCE [LARGE SCALE GENOMIC DNA]</scope>
    <source>
        <strain evidence="4">ATCC 22294 / BCRC 22015 / CBS 2517 / CECT 1963 / NBRC 1671 / NRRL Y-8276</strain>
    </source>
</reference>
<dbReference type="AlphaFoldDB" id="H2AV19"/>
<dbReference type="eggNOG" id="KOG1236">
    <property type="taxonomic scope" value="Eukaryota"/>
</dbReference>
<dbReference type="PROSITE" id="PS50011">
    <property type="entry name" value="PROTEIN_KINASE_DOM"/>
    <property type="match status" value="1"/>
</dbReference>
<dbReference type="OrthoDB" id="1290869at2759"/>
<dbReference type="InterPro" id="IPR000719">
    <property type="entry name" value="Prot_kinase_dom"/>
</dbReference>
<accession>H2AV19</accession>
<dbReference type="Proteomes" id="UP000005220">
    <property type="component" value="Chromosome 5"/>
</dbReference>
<protein>
    <recommendedName>
        <fullName evidence="2">Protein kinase domain-containing protein</fullName>
    </recommendedName>
</protein>
<gene>
    <name evidence="3" type="primary">KAFR0E00650</name>
    <name evidence="3" type="ORF">KAFR_0E00650</name>
</gene>
<name>H2AV19_KAZAF</name>
<comment type="similarity">
    <text evidence="1">Belongs to the protein kinase superfamily. ADCK protein kinase family.</text>
</comment>
<evidence type="ECO:0000313" key="3">
    <source>
        <dbReference type="EMBL" id="CCF58219.1"/>
    </source>
</evidence>
<dbReference type="InterPro" id="IPR044095">
    <property type="entry name" value="ADCK2_dom"/>
</dbReference>
<dbReference type="GO" id="GO:0007005">
    <property type="term" value="P:mitochondrion organization"/>
    <property type="evidence" value="ECO:0007669"/>
    <property type="project" value="EnsemblFungi"/>
</dbReference>
<dbReference type="STRING" id="1071382.H2AV19"/>
<dbReference type="PANTHER" id="PTHR45890">
    <property type="entry name" value="AARF DOMAIN CONTAINING KINASE 2 (PREDICTED)"/>
    <property type="match status" value="1"/>
</dbReference>
<dbReference type="GO" id="GO:0005743">
    <property type="term" value="C:mitochondrial inner membrane"/>
    <property type="evidence" value="ECO:0007669"/>
    <property type="project" value="EnsemblFungi"/>
</dbReference>
<dbReference type="PANTHER" id="PTHR45890:SF1">
    <property type="entry name" value="AARF DOMAIN CONTAINING KINASE 2"/>
    <property type="match status" value="1"/>
</dbReference>
<organism evidence="3 4">
    <name type="scientific">Kazachstania africana (strain ATCC 22294 / BCRC 22015 / CBS 2517 / CECT 1963 / NBRC 1671 / NRRL Y-8276)</name>
    <name type="common">Yeast</name>
    <name type="synonym">Kluyveromyces africanus</name>
    <dbReference type="NCBI Taxonomy" id="1071382"/>
    <lineage>
        <taxon>Eukaryota</taxon>
        <taxon>Fungi</taxon>
        <taxon>Dikarya</taxon>
        <taxon>Ascomycota</taxon>
        <taxon>Saccharomycotina</taxon>
        <taxon>Saccharomycetes</taxon>
        <taxon>Saccharomycetales</taxon>
        <taxon>Saccharomycetaceae</taxon>
        <taxon>Kazachstania</taxon>
    </lineage>
</organism>
<evidence type="ECO:0000256" key="1">
    <source>
        <dbReference type="ARBA" id="ARBA00009670"/>
    </source>
</evidence>
<dbReference type="InParanoid" id="H2AV19"/>
<dbReference type="FunCoup" id="H2AV19">
    <property type="interactions" value="92"/>
</dbReference>
<dbReference type="EMBL" id="HE650825">
    <property type="protein sequence ID" value="CCF58219.1"/>
    <property type="molecule type" value="Genomic_DNA"/>
</dbReference>
<dbReference type="CDD" id="cd13971">
    <property type="entry name" value="ADCK2-like"/>
    <property type="match status" value="1"/>
</dbReference>
<dbReference type="RefSeq" id="XP_003957354.1">
    <property type="nucleotide sequence ID" value="XM_003957305.1"/>
</dbReference>
<feature type="domain" description="Protein kinase" evidence="2">
    <location>
        <begin position="217"/>
        <end position="592"/>
    </location>
</feature>
<keyword evidence="4" id="KW-1185">Reference proteome</keyword>
<dbReference type="Pfam" id="PF03109">
    <property type="entry name" value="ABC1"/>
    <property type="match status" value="1"/>
</dbReference>
<dbReference type="GO" id="GO:0005524">
    <property type="term" value="F:ATP binding"/>
    <property type="evidence" value="ECO:0007669"/>
    <property type="project" value="InterPro"/>
</dbReference>
<dbReference type="GeneID" id="13882696"/>
<proteinExistence type="inferred from homology"/>
<dbReference type="InterPro" id="IPR011009">
    <property type="entry name" value="Kinase-like_dom_sf"/>
</dbReference>
<dbReference type="InterPro" id="IPR052402">
    <property type="entry name" value="ADCK_kinase"/>
</dbReference>
<evidence type="ECO:0000259" key="2">
    <source>
        <dbReference type="PROSITE" id="PS50011"/>
    </source>
</evidence>
<dbReference type="GO" id="GO:0004672">
    <property type="term" value="F:protein kinase activity"/>
    <property type="evidence" value="ECO:0007669"/>
    <property type="project" value="InterPro"/>
</dbReference>
<dbReference type="GO" id="GO:0055091">
    <property type="term" value="P:phospholipid homeostasis"/>
    <property type="evidence" value="ECO:0007669"/>
    <property type="project" value="EnsemblFungi"/>
</dbReference>
<dbReference type="InterPro" id="IPR004147">
    <property type="entry name" value="ABC1_dom"/>
</dbReference>
<evidence type="ECO:0000313" key="4">
    <source>
        <dbReference type="Proteomes" id="UP000005220"/>
    </source>
</evidence>